<organism evidence="1 2">
    <name type="scientific">Rhizobium altiplani</name>
    <dbReference type="NCBI Taxonomy" id="1864509"/>
    <lineage>
        <taxon>Bacteria</taxon>
        <taxon>Pseudomonadati</taxon>
        <taxon>Pseudomonadota</taxon>
        <taxon>Alphaproteobacteria</taxon>
        <taxon>Hyphomicrobiales</taxon>
        <taxon>Rhizobiaceae</taxon>
        <taxon>Rhizobium/Agrobacterium group</taxon>
        <taxon>Rhizobium</taxon>
    </lineage>
</organism>
<gene>
    <name evidence="1" type="ORF">AS026_04685</name>
</gene>
<name>A0A109JQ33_9HYPH</name>
<accession>A0A109JQ33</accession>
<comment type="caution">
    <text evidence="1">The sequence shown here is derived from an EMBL/GenBank/DDBJ whole genome shotgun (WGS) entry which is preliminary data.</text>
</comment>
<dbReference type="Proteomes" id="UP000068164">
    <property type="component" value="Unassembled WGS sequence"/>
</dbReference>
<evidence type="ECO:0000313" key="1">
    <source>
        <dbReference type="EMBL" id="KWV52784.1"/>
    </source>
</evidence>
<evidence type="ECO:0000313" key="2">
    <source>
        <dbReference type="Proteomes" id="UP000068164"/>
    </source>
</evidence>
<reference evidence="1 2" key="1">
    <citation type="submission" date="2015-11" db="EMBL/GenBank/DDBJ databases">
        <title>Draft Genome Sequence of the Strain BR 10423 (Rhizobium sp.) isolated from nodules of Mimosa pudica.</title>
        <authorList>
            <person name="Barauna A.C."/>
            <person name="Zilli J.E."/>
            <person name="Simoes-Araujo J.L."/>
            <person name="Reis V.M."/>
            <person name="James E.K."/>
            <person name="Reis F.B.Jr."/>
            <person name="Rouws L.F."/>
            <person name="Passos S.R."/>
            <person name="Gois S.R."/>
        </authorList>
    </citation>
    <scope>NUCLEOTIDE SEQUENCE [LARGE SCALE GENOMIC DNA]</scope>
    <source>
        <strain evidence="1 2">BR10423</strain>
    </source>
</reference>
<sequence length="64" mass="7364">MPQLIIIIVLVVGAWLLYRRFVADAQRLAERSRRAEKERQTGAIGTLVKDPVTGEYHLKKDEDE</sequence>
<dbReference type="EMBL" id="LNCD01000070">
    <property type="protein sequence ID" value="KWV52784.1"/>
    <property type="molecule type" value="Genomic_DNA"/>
</dbReference>
<protein>
    <submittedName>
        <fullName evidence="1">Uncharacterized protein</fullName>
    </submittedName>
</protein>
<keyword evidence="2" id="KW-1185">Reference proteome</keyword>
<proteinExistence type="predicted"/>
<dbReference type="RefSeq" id="WP_018116661.1">
    <property type="nucleotide sequence ID" value="NZ_JBBNAS010000297.1"/>
</dbReference>
<dbReference type="AlphaFoldDB" id="A0A109JQ33"/>
<dbReference type="OrthoDB" id="9804139at2"/>